<dbReference type="PANTHER" id="PTHR13581">
    <property type="entry name" value="MRG-BINDING PROTEIN"/>
    <property type="match status" value="1"/>
</dbReference>
<protein>
    <recommendedName>
        <fullName evidence="11">MRG-binding protein</fullName>
    </recommendedName>
</protein>
<keyword evidence="3" id="KW-0156">Chromatin regulator</keyword>
<dbReference type="AlphaFoldDB" id="A0A0C3HK20"/>
<evidence type="ECO:0000256" key="1">
    <source>
        <dbReference type="ARBA" id="ARBA00004123"/>
    </source>
</evidence>
<evidence type="ECO:0000256" key="4">
    <source>
        <dbReference type="ARBA" id="ARBA00023015"/>
    </source>
</evidence>
<accession>A0A0C3HK20</accession>
<dbReference type="HOGENOM" id="CLU_050564_0_1_1"/>
<keyword evidence="4" id="KW-0805">Transcription regulation</keyword>
<feature type="region of interest" description="Disordered" evidence="8">
    <location>
        <begin position="1"/>
        <end position="34"/>
    </location>
</feature>
<dbReference type="GO" id="GO:0006325">
    <property type="term" value="P:chromatin organization"/>
    <property type="evidence" value="ECO:0007669"/>
    <property type="project" value="UniProtKB-KW"/>
</dbReference>
<dbReference type="GO" id="GO:0006357">
    <property type="term" value="P:regulation of transcription by RNA polymerase II"/>
    <property type="evidence" value="ECO:0007669"/>
    <property type="project" value="TreeGrafter"/>
</dbReference>
<dbReference type="InterPro" id="IPR012423">
    <property type="entry name" value="Eaf7/MRGBP"/>
</dbReference>
<dbReference type="Pfam" id="PF07904">
    <property type="entry name" value="Eaf7"/>
    <property type="match status" value="1"/>
</dbReference>
<evidence type="ECO:0000256" key="3">
    <source>
        <dbReference type="ARBA" id="ARBA00022853"/>
    </source>
</evidence>
<keyword evidence="5" id="KW-0804">Transcription</keyword>
<evidence type="ECO:0000256" key="7">
    <source>
        <dbReference type="ARBA" id="ARBA00025178"/>
    </source>
</evidence>
<evidence type="ECO:0008006" key="11">
    <source>
        <dbReference type="Google" id="ProtNLM"/>
    </source>
</evidence>
<sequence length="290" mass="32314">MPPRKKAKRGVSTPVGDDDGMEIDAPTPDVEEANEPSAAAYDIVKDPWTDEQETALFKGIIRWKPNGMHKHFRMIALAEHLRNHGCDEKHTRIPGIWEKLKTLYNMEMIDAREDSAEDEEEEEVPFIDFELPDKDYGLETFMRGKRSLSEAPSSPPRLARTPSPPPVKRRKRGDTVTTTKTRASTVDDTDEAKTSPPRSPPTKITRAGRSAMRSQVRAKAESTSRAQSKDTTMDEDEGAEETEETAEDEEQEAEGEGRSVSPRPTRGSSKAKADAAAKGANPSRKSKRKR</sequence>
<feature type="compositionally biased region" description="Basic and acidic residues" evidence="8">
    <location>
        <begin position="218"/>
        <end position="232"/>
    </location>
</feature>
<feature type="region of interest" description="Disordered" evidence="8">
    <location>
        <begin position="146"/>
        <end position="290"/>
    </location>
</feature>
<reference evidence="9 10" key="1">
    <citation type="submission" date="2014-04" db="EMBL/GenBank/DDBJ databases">
        <authorList>
            <consortium name="DOE Joint Genome Institute"/>
            <person name="Kuo A."/>
            <person name="Martino E."/>
            <person name="Perotto S."/>
            <person name="Kohler A."/>
            <person name="Nagy L.G."/>
            <person name="Floudas D."/>
            <person name="Copeland A."/>
            <person name="Barry K.W."/>
            <person name="Cichocki N."/>
            <person name="Veneault-Fourrey C."/>
            <person name="LaButti K."/>
            <person name="Lindquist E.A."/>
            <person name="Lipzen A."/>
            <person name="Lundell T."/>
            <person name="Morin E."/>
            <person name="Murat C."/>
            <person name="Sun H."/>
            <person name="Tunlid A."/>
            <person name="Henrissat B."/>
            <person name="Grigoriev I.V."/>
            <person name="Hibbett D.S."/>
            <person name="Martin F."/>
            <person name="Nordberg H.P."/>
            <person name="Cantor M.N."/>
            <person name="Hua S.X."/>
        </authorList>
    </citation>
    <scope>NUCLEOTIDE SEQUENCE [LARGE SCALE GENOMIC DNA]</scope>
    <source>
        <strain evidence="9 10">Zn</strain>
    </source>
</reference>
<comment type="similarity">
    <text evidence="2">Belongs to the EAF7 family.</text>
</comment>
<organism evidence="9 10">
    <name type="scientific">Oidiodendron maius (strain Zn)</name>
    <dbReference type="NCBI Taxonomy" id="913774"/>
    <lineage>
        <taxon>Eukaryota</taxon>
        <taxon>Fungi</taxon>
        <taxon>Dikarya</taxon>
        <taxon>Ascomycota</taxon>
        <taxon>Pezizomycotina</taxon>
        <taxon>Leotiomycetes</taxon>
        <taxon>Leotiomycetes incertae sedis</taxon>
        <taxon>Myxotrichaceae</taxon>
        <taxon>Oidiodendron</taxon>
    </lineage>
</organism>
<comment type="function">
    <text evidence="7">Component of the NuA4 histone acetyltransferase complex which is involved in transcriptional activation of selected genes principally by acetylation of nucleosomal histone H4 and H2A. The NuA4 complex is also involved in DNA repair.</text>
</comment>
<evidence type="ECO:0000256" key="5">
    <source>
        <dbReference type="ARBA" id="ARBA00023163"/>
    </source>
</evidence>
<dbReference type="OrthoDB" id="5595141at2759"/>
<dbReference type="GO" id="GO:0005634">
    <property type="term" value="C:nucleus"/>
    <property type="evidence" value="ECO:0007669"/>
    <property type="project" value="UniProtKB-SubCell"/>
</dbReference>
<keyword evidence="6" id="KW-0539">Nucleus</keyword>
<comment type="subcellular location">
    <subcellularLocation>
        <location evidence="1">Nucleus</location>
    </subcellularLocation>
</comment>
<dbReference type="InParanoid" id="A0A0C3HK20"/>
<evidence type="ECO:0000256" key="2">
    <source>
        <dbReference type="ARBA" id="ARBA00007117"/>
    </source>
</evidence>
<dbReference type="STRING" id="913774.A0A0C3HK20"/>
<dbReference type="EMBL" id="KN832870">
    <property type="protein sequence ID" value="KIN08576.1"/>
    <property type="molecule type" value="Genomic_DNA"/>
</dbReference>
<evidence type="ECO:0000256" key="8">
    <source>
        <dbReference type="SAM" id="MobiDB-lite"/>
    </source>
</evidence>
<keyword evidence="10" id="KW-1185">Reference proteome</keyword>
<proteinExistence type="inferred from homology"/>
<feature type="compositionally biased region" description="Low complexity" evidence="8">
    <location>
        <begin position="175"/>
        <end position="186"/>
    </location>
</feature>
<gene>
    <name evidence="9" type="ORF">OIDMADRAFT_100306</name>
</gene>
<dbReference type="Proteomes" id="UP000054321">
    <property type="component" value="Unassembled WGS sequence"/>
</dbReference>
<evidence type="ECO:0000313" key="9">
    <source>
        <dbReference type="EMBL" id="KIN08576.1"/>
    </source>
</evidence>
<evidence type="ECO:0000256" key="6">
    <source>
        <dbReference type="ARBA" id="ARBA00023242"/>
    </source>
</evidence>
<feature type="compositionally biased region" description="Acidic residues" evidence="8">
    <location>
        <begin position="233"/>
        <end position="254"/>
    </location>
</feature>
<reference evidence="10" key="2">
    <citation type="submission" date="2015-01" db="EMBL/GenBank/DDBJ databases">
        <title>Evolutionary Origins and Diversification of the Mycorrhizal Mutualists.</title>
        <authorList>
            <consortium name="DOE Joint Genome Institute"/>
            <consortium name="Mycorrhizal Genomics Consortium"/>
            <person name="Kohler A."/>
            <person name="Kuo A."/>
            <person name="Nagy L.G."/>
            <person name="Floudas D."/>
            <person name="Copeland A."/>
            <person name="Barry K.W."/>
            <person name="Cichocki N."/>
            <person name="Veneault-Fourrey C."/>
            <person name="LaButti K."/>
            <person name="Lindquist E.A."/>
            <person name="Lipzen A."/>
            <person name="Lundell T."/>
            <person name="Morin E."/>
            <person name="Murat C."/>
            <person name="Riley R."/>
            <person name="Ohm R."/>
            <person name="Sun H."/>
            <person name="Tunlid A."/>
            <person name="Henrissat B."/>
            <person name="Grigoriev I.V."/>
            <person name="Hibbett D.S."/>
            <person name="Martin F."/>
        </authorList>
    </citation>
    <scope>NUCLEOTIDE SEQUENCE [LARGE SCALE GENOMIC DNA]</scope>
    <source>
        <strain evidence="10">Zn</strain>
    </source>
</reference>
<name>A0A0C3HK20_OIDMZ</name>
<evidence type="ECO:0000313" key="10">
    <source>
        <dbReference type="Proteomes" id="UP000054321"/>
    </source>
</evidence>
<dbReference type="PANTHER" id="PTHR13581:SF5">
    <property type="entry name" value="MRG_MORF4L-BINDING PROTEIN"/>
    <property type="match status" value="1"/>
</dbReference>
<dbReference type="GO" id="GO:0035267">
    <property type="term" value="C:NuA4 histone acetyltransferase complex"/>
    <property type="evidence" value="ECO:0007669"/>
    <property type="project" value="TreeGrafter"/>
</dbReference>